<gene>
    <name evidence="8" type="ORF">F3Y22_tig00112614pilonHSYRG00100</name>
</gene>
<evidence type="ECO:0000256" key="4">
    <source>
        <dbReference type="ARBA" id="ARBA00022833"/>
    </source>
</evidence>
<keyword evidence="6" id="KW-0106">Calcium</keyword>
<dbReference type="PANTHER" id="PTHR10201">
    <property type="entry name" value="MATRIX METALLOPROTEINASE"/>
    <property type="match status" value="1"/>
</dbReference>
<keyword evidence="3" id="KW-0378">Hydrolase</keyword>
<comment type="caution">
    <text evidence="8">The sequence shown here is derived from an EMBL/GenBank/DDBJ whole genome shotgun (WGS) entry which is preliminary data.</text>
</comment>
<evidence type="ECO:0000256" key="5">
    <source>
        <dbReference type="PIRSR" id="PIRSR621190-1"/>
    </source>
</evidence>
<dbReference type="Proteomes" id="UP000436088">
    <property type="component" value="Unassembled WGS sequence"/>
</dbReference>
<sequence>MTYGFYSTPKCCQGMERQDVAFAIIDAFTEWENAVPKLNFQWLYPGDDADIRIRFTSLSPPYYGFGYYPPDGRLLLDISRTLWSTSSNPVPYKLDLQSESMHEIGHTLGLEHTNDPASVMYPTLSSSTIKRELTQLDINNIRALYRSKPHHELANSI</sequence>
<accession>A0A6A2XTY9</accession>
<keyword evidence="2 6" id="KW-0479">Metal-binding</keyword>
<dbReference type="GO" id="GO:0030198">
    <property type="term" value="P:extracellular matrix organization"/>
    <property type="evidence" value="ECO:0007669"/>
    <property type="project" value="TreeGrafter"/>
</dbReference>
<evidence type="ECO:0000313" key="9">
    <source>
        <dbReference type="Proteomes" id="UP000436088"/>
    </source>
</evidence>
<dbReference type="PANTHER" id="PTHR10201:SF213">
    <property type="entry name" value="METALLOENDOPROTEINASE 2-MMP-LIKE"/>
    <property type="match status" value="1"/>
</dbReference>
<keyword evidence="1" id="KW-0645">Protease</keyword>
<dbReference type="InterPro" id="IPR001818">
    <property type="entry name" value="Pept_M10_metallopeptidase"/>
</dbReference>
<evidence type="ECO:0000256" key="1">
    <source>
        <dbReference type="ARBA" id="ARBA00022670"/>
    </source>
</evidence>
<dbReference type="GO" id="GO:0030574">
    <property type="term" value="P:collagen catabolic process"/>
    <property type="evidence" value="ECO:0007669"/>
    <property type="project" value="TreeGrafter"/>
</dbReference>
<dbReference type="SUPFAM" id="SSF55486">
    <property type="entry name" value="Metalloproteases ('zincins'), catalytic domain"/>
    <property type="match status" value="1"/>
</dbReference>
<feature type="binding site" evidence="6">
    <location>
        <position position="112"/>
    </location>
    <ligand>
        <name>Zn(2+)</name>
        <dbReference type="ChEBI" id="CHEBI:29105"/>
        <label>2</label>
        <note>catalytic</note>
    </ligand>
</feature>
<comment type="cofactor">
    <cofactor evidence="6">
        <name>Zn(2+)</name>
        <dbReference type="ChEBI" id="CHEBI:29105"/>
    </cofactor>
    <text evidence="6">Binds 2 Zn(2+) ions per subunit.</text>
</comment>
<protein>
    <recommendedName>
        <fullName evidence="7">Peptidase metallopeptidase domain-containing protein</fullName>
    </recommendedName>
</protein>
<dbReference type="Pfam" id="PF00413">
    <property type="entry name" value="Peptidase_M10"/>
    <property type="match status" value="1"/>
</dbReference>
<dbReference type="InterPro" id="IPR006026">
    <property type="entry name" value="Peptidase_Metallo"/>
</dbReference>
<comment type="cofactor">
    <cofactor evidence="6">
        <name>Ca(2+)</name>
        <dbReference type="ChEBI" id="CHEBI:29108"/>
    </cofactor>
    <text evidence="6">Can bind about 5 Ca(2+) ions per subunit.</text>
</comment>
<dbReference type="SMART" id="SM00235">
    <property type="entry name" value="ZnMc"/>
    <property type="match status" value="1"/>
</dbReference>
<dbReference type="InterPro" id="IPR024079">
    <property type="entry name" value="MetalloPept_cat_dom_sf"/>
</dbReference>
<dbReference type="Gene3D" id="3.40.390.10">
    <property type="entry name" value="Collagenase (Catalytic Domain)"/>
    <property type="match status" value="1"/>
</dbReference>
<feature type="binding site" evidence="6">
    <location>
        <position position="102"/>
    </location>
    <ligand>
        <name>Zn(2+)</name>
        <dbReference type="ChEBI" id="CHEBI:29105"/>
        <label>2</label>
        <note>catalytic</note>
    </ligand>
</feature>
<feature type="binding site" evidence="6">
    <location>
        <position position="77"/>
    </location>
    <ligand>
        <name>Ca(2+)</name>
        <dbReference type="ChEBI" id="CHEBI:29108"/>
        <label>2</label>
    </ligand>
</feature>
<feature type="binding site" evidence="6">
    <location>
        <position position="64"/>
    </location>
    <ligand>
        <name>Ca(2+)</name>
        <dbReference type="ChEBI" id="CHEBI:29108"/>
        <label>3</label>
    </ligand>
</feature>
<reference evidence="8" key="1">
    <citation type="submission" date="2019-09" db="EMBL/GenBank/DDBJ databases">
        <title>Draft genome information of white flower Hibiscus syriacus.</title>
        <authorList>
            <person name="Kim Y.-M."/>
        </authorList>
    </citation>
    <scope>NUCLEOTIDE SEQUENCE [LARGE SCALE GENOMIC DNA]</scope>
    <source>
        <strain evidence="8">YM2019G1</strain>
    </source>
</reference>
<proteinExistence type="predicted"/>
<dbReference type="GO" id="GO:0031012">
    <property type="term" value="C:extracellular matrix"/>
    <property type="evidence" value="ECO:0007669"/>
    <property type="project" value="InterPro"/>
</dbReference>
<dbReference type="GO" id="GO:0006508">
    <property type="term" value="P:proteolysis"/>
    <property type="evidence" value="ECO:0007669"/>
    <property type="project" value="UniProtKB-KW"/>
</dbReference>
<dbReference type="GO" id="GO:0008270">
    <property type="term" value="F:zinc ion binding"/>
    <property type="evidence" value="ECO:0007669"/>
    <property type="project" value="InterPro"/>
</dbReference>
<evidence type="ECO:0000259" key="7">
    <source>
        <dbReference type="SMART" id="SM00235"/>
    </source>
</evidence>
<dbReference type="GO" id="GO:0004222">
    <property type="term" value="F:metalloendopeptidase activity"/>
    <property type="evidence" value="ECO:0007669"/>
    <property type="project" value="InterPro"/>
</dbReference>
<dbReference type="EMBL" id="VEPZ02001618">
    <property type="protein sequence ID" value="KAE8665466.1"/>
    <property type="molecule type" value="Genomic_DNA"/>
</dbReference>
<evidence type="ECO:0000313" key="8">
    <source>
        <dbReference type="EMBL" id="KAE8665466.1"/>
    </source>
</evidence>
<feature type="active site" evidence="5">
    <location>
        <position position="103"/>
    </location>
</feature>
<keyword evidence="9" id="KW-1185">Reference proteome</keyword>
<feature type="binding site" evidence="6">
    <location>
        <position position="120"/>
    </location>
    <ligand>
        <name>Zn(2+)</name>
        <dbReference type="ChEBI" id="CHEBI:29105"/>
        <label>2</label>
        <note>catalytic</note>
    </ligand>
</feature>
<dbReference type="AlphaFoldDB" id="A0A6A2XTY9"/>
<evidence type="ECO:0000256" key="6">
    <source>
        <dbReference type="PIRSR" id="PIRSR621190-2"/>
    </source>
</evidence>
<feature type="binding site" evidence="6">
    <location>
        <position position="50"/>
    </location>
    <ligand>
        <name>Ca(2+)</name>
        <dbReference type="ChEBI" id="CHEBI:29108"/>
        <label>2</label>
    </ligand>
</feature>
<evidence type="ECO:0000256" key="3">
    <source>
        <dbReference type="ARBA" id="ARBA00022801"/>
    </source>
</evidence>
<evidence type="ECO:0000256" key="2">
    <source>
        <dbReference type="ARBA" id="ARBA00022723"/>
    </source>
</evidence>
<name>A0A6A2XTY9_HIBSY</name>
<dbReference type="InterPro" id="IPR021190">
    <property type="entry name" value="Pept_M10A"/>
</dbReference>
<feature type="domain" description="Peptidase metallopeptidase" evidence="7">
    <location>
        <begin position="2"/>
        <end position="147"/>
    </location>
</feature>
<organism evidence="8 9">
    <name type="scientific">Hibiscus syriacus</name>
    <name type="common">Rose of Sharon</name>
    <dbReference type="NCBI Taxonomy" id="106335"/>
    <lineage>
        <taxon>Eukaryota</taxon>
        <taxon>Viridiplantae</taxon>
        <taxon>Streptophyta</taxon>
        <taxon>Embryophyta</taxon>
        <taxon>Tracheophyta</taxon>
        <taxon>Spermatophyta</taxon>
        <taxon>Magnoliopsida</taxon>
        <taxon>eudicotyledons</taxon>
        <taxon>Gunneridae</taxon>
        <taxon>Pentapetalae</taxon>
        <taxon>rosids</taxon>
        <taxon>malvids</taxon>
        <taxon>Malvales</taxon>
        <taxon>Malvaceae</taxon>
        <taxon>Malvoideae</taxon>
        <taxon>Hibiscus</taxon>
    </lineage>
</organism>
<feature type="binding site" evidence="6">
    <location>
        <position position="106"/>
    </location>
    <ligand>
        <name>Zn(2+)</name>
        <dbReference type="ChEBI" id="CHEBI:29105"/>
        <label>2</label>
        <note>catalytic</note>
    </ligand>
</feature>
<keyword evidence="4 6" id="KW-0862">Zinc</keyword>
<dbReference type="PRINTS" id="PR00138">
    <property type="entry name" value="MATRIXIN"/>
</dbReference>